<dbReference type="GO" id="GO:0016746">
    <property type="term" value="F:acyltransferase activity"/>
    <property type="evidence" value="ECO:0007669"/>
    <property type="project" value="UniProtKB-KW"/>
</dbReference>
<dbReference type="PATRIC" id="fig|1123069.3.peg.2866"/>
<dbReference type="PANTHER" id="PTHR46118">
    <property type="entry name" value="PROTEIN ABHD11"/>
    <property type="match status" value="1"/>
</dbReference>
<feature type="domain" description="AB hydrolase-1" evidence="2">
    <location>
        <begin position="31"/>
        <end position="254"/>
    </location>
</feature>
<dbReference type="EMBL" id="AOLV01000033">
    <property type="protein sequence ID" value="EPX83270.1"/>
    <property type="molecule type" value="Genomic_DNA"/>
</dbReference>
<dbReference type="STRING" id="1123069.ruthe_02895"/>
<evidence type="ECO:0000313" key="4">
    <source>
        <dbReference type="Proteomes" id="UP000015346"/>
    </source>
</evidence>
<keyword evidence="3" id="KW-0808">Transferase</keyword>
<name>S9RZ19_9RHOB</name>
<dbReference type="HOGENOM" id="CLU_020336_53_1_5"/>
<dbReference type="Proteomes" id="UP000015346">
    <property type="component" value="Unassembled WGS sequence"/>
</dbReference>
<dbReference type="RefSeq" id="WP_021098959.1">
    <property type="nucleotide sequence ID" value="NZ_KE557324.1"/>
</dbReference>
<gene>
    <name evidence="3" type="ORF">ruthe_02895</name>
</gene>
<proteinExistence type="predicted"/>
<dbReference type="InterPro" id="IPR029058">
    <property type="entry name" value="AB_hydrolase_fold"/>
</dbReference>
<sequence>MAPRSGAADAPTALALRVLRHGGTAADPLRPPLLIVHGLFGSARNWGSIARHLGQDRPVLVPDLRNHGESPRDPRHDYPALAADLAALIEAEGGPMDVAGHSMGGKAAMTLALTRPDLVRRLVVLDIAPVAYPRDRMAEIEAMRRVDPGQVASRVEAQAAMGLDDPATAAFLIQSLDLKGRRWRLDLDALAGNMQAIMGFPAMQGQFGGPSLFLSGEDSDYVQPEHRATIRRLFPAARFARIRGAGHWLHADRPRETEAALRAFLDAPDPA</sequence>
<protein>
    <submittedName>
        <fullName evidence="3">Putative hydrolase or acyltransferase (Alpha/beta hydrolase superfamily)</fullName>
    </submittedName>
</protein>
<evidence type="ECO:0000256" key="1">
    <source>
        <dbReference type="ARBA" id="ARBA00022801"/>
    </source>
</evidence>
<dbReference type="OrthoDB" id="9808398at2"/>
<dbReference type="AlphaFoldDB" id="S9RZ19"/>
<keyword evidence="3" id="KW-0012">Acyltransferase</keyword>
<accession>S9RZ19</accession>
<dbReference type="Pfam" id="PF00561">
    <property type="entry name" value="Abhydrolase_1"/>
    <property type="match status" value="1"/>
</dbReference>
<dbReference type="GO" id="GO:0016787">
    <property type="term" value="F:hydrolase activity"/>
    <property type="evidence" value="ECO:0007669"/>
    <property type="project" value="UniProtKB-KW"/>
</dbReference>
<evidence type="ECO:0000313" key="3">
    <source>
        <dbReference type="EMBL" id="EPX83270.1"/>
    </source>
</evidence>
<dbReference type="Gene3D" id="3.40.50.1820">
    <property type="entry name" value="alpha/beta hydrolase"/>
    <property type="match status" value="1"/>
</dbReference>
<keyword evidence="4" id="KW-1185">Reference proteome</keyword>
<reference evidence="3 4" key="1">
    <citation type="journal article" date="2013" name="Stand. Genomic Sci.">
        <title>Genome sequence of the reddish-pigmented Rubellimicrobium thermophilum type strain (DSM 16684(T)), a member of the Roseobacter clade.</title>
        <authorList>
            <person name="Fiebig A."/>
            <person name="Riedel T."/>
            <person name="Gronow S."/>
            <person name="Petersen J."/>
            <person name="Klenk H.P."/>
            <person name="Goker M."/>
        </authorList>
    </citation>
    <scope>NUCLEOTIDE SEQUENCE [LARGE SCALE GENOMIC DNA]</scope>
    <source>
        <strain evidence="3 4">DSM 16684</strain>
    </source>
</reference>
<dbReference type="SUPFAM" id="SSF53474">
    <property type="entry name" value="alpha/beta-Hydrolases"/>
    <property type="match status" value="1"/>
</dbReference>
<dbReference type="PANTHER" id="PTHR46118:SF4">
    <property type="entry name" value="PROTEIN ABHD11"/>
    <property type="match status" value="1"/>
</dbReference>
<comment type="caution">
    <text evidence="3">The sequence shown here is derived from an EMBL/GenBank/DDBJ whole genome shotgun (WGS) entry which is preliminary data.</text>
</comment>
<dbReference type="InterPro" id="IPR000073">
    <property type="entry name" value="AB_hydrolase_1"/>
</dbReference>
<organism evidence="3 4">
    <name type="scientific">Rubellimicrobium thermophilum DSM 16684</name>
    <dbReference type="NCBI Taxonomy" id="1123069"/>
    <lineage>
        <taxon>Bacteria</taxon>
        <taxon>Pseudomonadati</taxon>
        <taxon>Pseudomonadota</taxon>
        <taxon>Alphaproteobacteria</taxon>
        <taxon>Rhodobacterales</taxon>
        <taxon>Roseobacteraceae</taxon>
        <taxon>Rubellimicrobium</taxon>
    </lineage>
</organism>
<keyword evidence="1 3" id="KW-0378">Hydrolase</keyword>
<dbReference type="PRINTS" id="PR00111">
    <property type="entry name" value="ABHYDROLASE"/>
</dbReference>
<evidence type="ECO:0000259" key="2">
    <source>
        <dbReference type="Pfam" id="PF00561"/>
    </source>
</evidence>